<gene>
    <name evidence="2" type="ORF">J2D73_10890</name>
</gene>
<keyword evidence="3" id="KW-1185">Reference proteome</keyword>
<dbReference type="RefSeq" id="WP_207881570.1">
    <property type="nucleotide sequence ID" value="NZ_JAFVMF010000010.1"/>
</dbReference>
<dbReference type="InterPro" id="IPR011528">
    <property type="entry name" value="NERD"/>
</dbReference>
<dbReference type="Proteomes" id="UP000664771">
    <property type="component" value="Unassembled WGS sequence"/>
</dbReference>
<dbReference type="EMBL" id="JAFVMF010000010">
    <property type="protein sequence ID" value="MBO1360293.1"/>
    <property type="molecule type" value="Genomic_DNA"/>
</dbReference>
<reference evidence="2 3" key="1">
    <citation type="submission" date="2021-03" db="EMBL/GenBank/DDBJ databases">
        <title>The complete genome sequence of Acetobacter sacchari TBRC 11175.</title>
        <authorList>
            <person name="Charoenyingcharoen P."/>
            <person name="Yukphan P."/>
        </authorList>
    </citation>
    <scope>NUCLEOTIDE SEQUENCE [LARGE SCALE GENOMIC DNA]</scope>
    <source>
        <strain evidence="2 3">TBRC 11175</strain>
    </source>
</reference>
<accession>A0ABS3LWN5</accession>
<name>A0ABS3LWN5_9PROT</name>
<proteinExistence type="predicted"/>
<evidence type="ECO:0000313" key="2">
    <source>
        <dbReference type="EMBL" id="MBO1360293.1"/>
    </source>
</evidence>
<sequence length="201" mass="21921">MGRRFRGSAITAREYALLQALKADIQGQKGESEVRTILADSGLACRHDLVLPTRQGTVTQIDHVAMVPAGIMVIETKRLRGRISGDPRDDFWKQSLPGGWEGQVYSPVRQNAGHCEAVYATIRHVDPGIQVLSRIVLTGNVEIAPQLAGAVFTSETLRGELDALRNQPVAEPIRRAWTRLSEAALAQEGLRSGTTRSPFSA</sequence>
<evidence type="ECO:0000259" key="1">
    <source>
        <dbReference type="PROSITE" id="PS50965"/>
    </source>
</evidence>
<evidence type="ECO:0000313" key="3">
    <source>
        <dbReference type="Proteomes" id="UP000664771"/>
    </source>
</evidence>
<comment type="caution">
    <text evidence="2">The sequence shown here is derived from an EMBL/GenBank/DDBJ whole genome shotgun (WGS) entry which is preliminary data.</text>
</comment>
<dbReference type="PROSITE" id="PS50965">
    <property type="entry name" value="NERD"/>
    <property type="match status" value="1"/>
</dbReference>
<organism evidence="2 3">
    <name type="scientific">Acetobacter sacchari</name>
    <dbReference type="NCBI Taxonomy" id="2661687"/>
    <lineage>
        <taxon>Bacteria</taxon>
        <taxon>Pseudomonadati</taxon>
        <taxon>Pseudomonadota</taxon>
        <taxon>Alphaproteobacteria</taxon>
        <taxon>Acetobacterales</taxon>
        <taxon>Acetobacteraceae</taxon>
        <taxon>Acetobacter</taxon>
    </lineage>
</organism>
<protein>
    <submittedName>
        <fullName evidence="2">NERD domain-containing protein</fullName>
    </submittedName>
</protein>
<dbReference type="Pfam" id="PF08378">
    <property type="entry name" value="NERD"/>
    <property type="match status" value="1"/>
</dbReference>
<feature type="domain" description="NERD" evidence="1">
    <location>
        <begin position="26"/>
        <end position="141"/>
    </location>
</feature>